<dbReference type="EMBL" id="CAJVQA010004768">
    <property type="protein sequence ID" value="CAG8606058.1"/>
    <property type="molecule type" value="Genomic_DNA"/>
</dbReference>
<dbReference type="GO" id="GO:0016887">
    <property type="term" value="F:ATP hydrolysis activity"/>
    <property type="evidence" value="ECO:0007669"/>
    <property type="project" value="InterPro"/>
</dbReference>
<dbReference type="Gene3D" id="3.40.50.300">
    <property type="entry name" value="P-loop containing nucleotide triphosphate hydrolases"/>
    <property type="match status" value="1"/>
</dbReference>
<feature type="domain" description="ATPase AAA-type core" evidence="3">
    <location>
        <begin position="2"/>
        <end position="40"/>
    </location>
</feature>
<dbReference type="AlphaFoldDB" id="A0A9N9CLY8"/>
<reference evidence="4" key="1">
    <citation type="submission" date="2021-06" db="EMBL/GenBank/DDBJ databases">
        <authorList>
            <person name="Kallberg Y."/>
            <person name="Tangrot J."/>
            <person name="Rosling A."/>
        </authorList>
    </citation>
    <scope>NUCLEOTIDE SEQUENCE</scope>
    <source>
        <strain evidence="4">FL966</strain>
    </source>
</reference>
<keyword evidence="5" id="KW-1185">Reference proteome</keyword>
<dbReference type="InterPro" id="IPR027417">
    <property type="entry name" value="P-loop_NTPase"/>
</dbReference>
<comment type="caution">
    <text evidence="4">The sequence shown here is derived from an EMBL/GenBank/DDBJ whole genome shotgun (WGS) entry which is preliminary data.</text>
</comment>
<evidence type="ECO:0000256" key="2">
    <source>
        <dbReference type="ARBA" id="ARBA00022840"/>
    </source>
</evidence>
<feature type="non-terminal residue" evidence="4">
    <location>
        <position position="101"/>
    </location>
</feature>
<keyword evidence="1" id="KW-0547">Nucleotide-binding</keyword>
<protein>
    <submittedName>
        <fullName evidence="4">7192_t:CDS:1</fullName>
    </submittedName>
</protein>
<evidence type="ECO:0000256" key="1">
    <source>
        <dbReference type="ARBA" id="ARBA00022741"/>
    </source>
</evidence>
<organism evidence="4 5">
    <name type="scientific">Cetraspora pellucida</name>
    <dbReference type="NCBI Taxonomy" id="1433469"/>
    <lineage>
        <taxon>Eukaryota</taxon>
        <taxon>Fungi</taxon>
        <taxon>Fungi incertae sedis</taxon>
        <taxon>Mucoromycota</taxon>
        <taxon>Glomeromycotina</taxon>
        <taxon>Glomeromycetes</taxon>
        <taxon>Diversisporales</taxon>
        <taxon>Gigasporaceae</taxon>
        <taxon>Cetraspora</taxon>
    </lineage>
</organism>
<evidence type="ECO:0000259" key="3">
    <source>
        <dbReference type="Pfam" id="PF00004"/>
    </source>
</evidence>
<accession>A0A9N9CLY8</accession>
<dbReference type="GO" id="GO:0005524">
    <property type="term" value="F:ATP binding"/>
    <property type="evidence" value="ECO:0007669"/>
    <property type="project" value="UniProtKB-KW"/>
</dbReference>
<name>A0A9N9CLY8_9GLOM</name>
<dbReference type="Pfam" id="PF00004">
    <property type="entry name" value="AAA"/>
    <property type="match status" value="1"/>
</dbReference>
<dbReference type="InterPro" id="IPR050221">
    <property type="entry name" value="26S_Proteasome_ATPase"/>
</dbReference>
<dbReference type="InterPro" id="IPR003959">
    <property type="entry name" value="ATPase_AAA_core"/>
</dbReference>
<dbReference type="Proteomes" id="UP000789759">
    <property type="component" value="Unassembled WGS sequence"/>
</dbReference>
<evidence type="ECO:0000313" key="4">
    <source>
        <dbReference type="EMBL" id="CAG8606058.1"/>
    </source>
</evidence>
<proteinExistence type="predicted"/>
<evidence type="ECO:0000313" key="5">
    <source>
        <dbReference type="Proteomes" id="UP000789759"/>
    </source>
</evidence>
<keyword evidence="2" id="KW-0067">ATP-binding</keyword>
<dbReference type="PANTHER" id="PTHR23073">
    <property type="entry name" value="26S PROTEASOME REGULATORY SUBUNIT"/>
    <property type="match status" value="1"/>
</dbReference>
<sequence>LIQKCLGDDPKLVCNFFHVAEEHASYIVFIDEIHAIGTKQITLLDDVDLKEFVISRDDLSVTDIKVCLLYERRMKVIAEDFRKGCEKVLYRKSEARIPIIE</sequence>
<gene>
    <name evidence="4" type="ORF">CPELLU_LOCUS7225</name>
</gene>